<evidence type="ECO:0000313" key="3">
    <source>
        <dbReference type="Proteomes" id="UP001341840"/>
    </source>
</evidence>
<accession>A0ABU6XF91</accession>
<protein>
    <submittedName>
        <fullName evidence="2">Uncharacterized protein</fullName>
    </submittedName>
</protein>
<dbReference type="Proteomes" id="UP001341840">
    <property type="component" value="Unassembled WGS sequence"/>
</dbReference>
<evidence type="ECO:0000313" key="2">
    <source>
        <dbReference type="EMBL" id="MED6195806.1"/>
    </source>
</evidence>
<gene>
    <name evidence="2" type="ORF">PIB30_041439</name>
</gene>
<sequence>MADERASNSSTSTDESMTTDKTQPSPGASAVAVTSATLTPRGAGGFAIKNNLIYSNYPPNTQHIPQGWYPSPPQGGNYGYSNNPQPPFVPFGTCGGAYNSSNFNACYQHLMNNLPQFGPIPSTPPIIQPIPIPQPSQAAVSIPQVVSTGENRPTILEMSRKMPIEPNPANNTVESLAVFRRQIEESHHDLINMLTQQMAIVLTPMIENNNARDRSMI</sequence>
<reference evidence="2 3" key="1">
    <citation type="journal article" date="2023" name="Plants (Basel)">
        <title>Bridging the Gap: Combining Genomics and Transcriptomics Approaches to Understand Stylosanthes scabra, an Orphan Legume from the Brazilian Caatinga.</title>
        <authorList>
            <person name="Ferreira-Neto J.R.C."/>
            <person name="da Silva M.D."/>
            <person name="Binneck E."/>
            <person name="de Melo N.F."/>
            <person name="da Silva R.H."/>
            <person name="de Melo A.L.T.M."/>
            <person name="Pandolfi V."/>
            <person name="Bustamante F.O."/>
            <person name="Brasileiro-Vidal A.C."/>
            <person name="Benko-Iseppon A.M."/>
        </authorList>
    </citation>
    <scope>NUCLEOTIDE SEQUENCE [LARGE SCALE GENOMIC DNA]</scope>
    <source>
        <tissue evidence="2">Leaves</tissue>
    </source>
</reference>
<name>A0ABU6XF91_9FABA</name>
<keyword evidence="3" id="KW-1185">Reference proteome</keyword>
<dbReference type="EMBL" id="JASCZI010211678">
    <property type="protein sequence ID" value="MED6195806.1"/>
    <property type="molecule type" value="Genomic_DNA"/>
</dbReference>
<feature type="region of interest" description="Disordered" evidence="1">
    <location>
        <begin position="1"/>
        <end position="31"/>
    </location>
</feature>
<comment type="caution">
    <text evidence="2">The sequence shown here is derived from an EMBL/GenBank/DDBJ whole genome shotgun (WGS) entry which is preliminary data.</text>
</comment>
<organism evidence="2 3">
    <name type="scientific">Stylosanthes scabra</name>
    <dbReference type="NCBI Taxonomy" id="79078"/>
    <lineage>
        <taxon>Eukaryota</taxon>
        <taxon>Viridiplantae</taxon>
        <taxon>Streptophyta</taxon>
        <taxon>Embryophyta</taxon>
        <taxon>Tracheophyta</taxon>
        <taxon>Spermatophyta</taxon>
        <taxon>Magnoliopsida</taxon>
        <taxon>eudicotyledons</taxon>
        <taxon>Gunneridae</taxon>
        <taxon>Pentapetalae</taxon>
        <taxon>rosids</taxon>
        <taxon>fabids</taxon>
        <taxon>Fabales</taxon>
        <taxon>Fabaceae</taxon>
        <taxon>Papilionoideae</taxon>
        <taxon>50 kb inversion clade</taxon>
        <taxon>dalbergioids sensu lato</taxon>
        <taxon>Dalbergieae</taxon>
        <taxon>Pterocarpus clade</taxon>
        <taxon>Stylosanthes</taxon>
    </lineage>
</organism>
<proteinExistence type="predicted"/>
<feature type="compositionally biased region" description="Low complexity" evidence="1">
    <location>
        <begin position="7"/>
        <end position="31"/>
    </location>
</feature>
<evidence type="ECO:0000256" key="1">
    <source>
        <dbReference type="SAM" id="MobiDB-lite"/>
    </source>
</evidence>